<evidence type="ECO:0000313" key="2">
    <source>
        <dbReference type="Proteomes" id="UP000319210"/>
    </source>
</evidence>
<dbReference type="Proteomes" id="UP000319210">
    <property type="component" value="Unassembled WGS sequence"/>
</dbReference>
<organism evidence="1 2">
    <name type="scientific">Streptomyces cacaoi</name>
    <dbReference type="NCBI Taxonomy" id="1898"/>
    <lineage>
        <taxon>Bacteria</taxon>
        <taxon>Bacillati</taxon>
        <taxon>Actinomycetota</taxon>
        <taxon>Actinomycetes</taxon>
        <taxon>Kitasatosporales</taxon>
        <taxon>Streptomycetaceae</taxon>
        <taxon>Streptomyces</taxon>
    </lineage>
</organism>
<accession>A0A4Y3QQL9</accession>
<gene>
    <name evidence="1" type="ORF">SCA03_02150</name>
</gene>
<keyword evidence="2" id="KW-1185">Reference proteome</keyword>
<sequence length="87" mass="8808">MKKNAGNQSVCARVRTVAPSEEAPPLPGSALCSAMDVVRLLGFVTAARLAGAGAAPVRTVPAVRGAGARYTVRAAPTCTHIHGKAND</sequence>
<dbReference type="EMBL" id="BJMM01000002">
    <property type="protein sequence ID" value="GEB47664.1"/>
    <property type="molecule type" value="Genomic_DNA"/>
</dbReference>
<protein>
    <submittedName>
        <fullName evidence="1">Uncharacterized protein</fullName>
    </submittedName>
</protein>
<dbReference type="AlphaFoldDB" id="A0A4Y3QQL9"/>
<comment type="caution">
    <text evidence="1">The sequence shown here is derived from an EMBL/GenBank/DDBJ whole genome shotgun (WGS) entry which is preliminary data.</text>
</comment>
<proteinExistence type="predicted"/>
<reference evidence="1 2" key="1">
    <citation type="submission" date="2019-06" db="EMBL/GenBank/DDBJ databases">
        <title>Whole genome shotgun sequence of Streptomyces cacaoi subsp. cacaoi NBRC 12748.</title>
        <authorList>
            <person name="Hosoyama A."/>
            <person name="Uohara A."/>
            <person name="Ohji S."/>
            <person name="Ichikawa N."/>
        </authorList>
    </citation>
    <scope>NUCLEOTIDE SEQUENCE [LARGE SCALE GENOMIC DNA]</scope>
    <source>
        <strain evidence="1 2">NBRC 12748</strain>
    </source>
</reference>
<name>A0A4Y3QQL9_STRCI</name>
<evidence type="ECO:0000313" key="1">
    <source>
        <dbReference type="EMBL" id="GEB47664.1"/>
    </source>
</evidence>